<feature type="region of interest" description="Disordered" evidence="1">
    <location>
        <begin position="32"/>
        <end position="61"/>
    </location>
</feature>
<feature type="compositionally biased region" description="Polar residues" evidence="1">
    <location>
        <begin position="154"/>
        <end position="180"/>
    </location>
</feature>
<feature type="region of interest" description="Disordered" evidence="1">
    <location>
        <begin position="152"/>
        <end position="180"/>
    </location>
</feature>
<evidence type="ECO:0000313" key="3">
    <source>
        <dbReference type="Proteomes" id="UP000291343"/>
    </source>
</evidence>
<dbReference type="AlphaFoldDB" id="A0A482WSP9"/>
<gene>
    <name evidence="2" type="ORF">LSTR_LSTR012815</name>
</gene>
<reference evidence="2 3" key="1">
    <citation type="journal article" date="2017" name="Gigascience">
        <title>Genome sequence of the small brown planthopper, Laodelphax striatellus.</title>
        <authorList>
            <person name="Zhu J."/>
            <person name="Jiang F."/>
            <person name="Wang X."/>
            <person name="Yang P."/>
            <person name="Bao Y."/>
            <person name="Zhao W."/>
            <person name="Wang W."/>
            <person name="Lu H."/>
            <person name="Wang Q."/>
            <person name="Cui N."/>
            <person name="Li J."/>
            <person name="Chen X."/>
            <person name="Luo L."/>
            <person name="Yu J."/>
            <person name="Kang L."/>
            <person name="Cui F."/>
        </authorList>
    </citation>
    <scope>NUCLEOTIDE SEQUENCE [LARGE SCALE GENOMIC DNA]</scope>
    <source>
        <strain evidence="2">Lst14</strain>
    </source>
</reference>
<name>A0A482WSP9_LAOST</name>
<evidence type="ECO:0000256" key="1">
    <source>
        <dbReference type="SAM" id="MobiDB-lite"/>
    </source>
</evidence>
<comment type="caution">
    <text evidence="2">The sequence shown here is derived from an EMBL/GenBank/DDBJ whole genome shotgun (WGS) entry which is preliminary data.</text>
</comment>
<feature type="compositionally biased region" description="Polar residues" evidence="1">
    <location>
        <begin position="47"/>
        <end position="57"/>
    </location>
</feature>
<evidence type="ECO:0000313" key="2">
    <source>
        <dbReference type="EMBL" id="RZF36191.1"/>
    </source>
</evidence>
<dbReference type="EMBL" id="QKKF02026847">
    <property type="protein sequence ID" value="RZF36191.1"/>
    <property type="molecule type" value="Genomic_DNA"/>
</dbReference>
<proteinExistence type="predicted"/>
<accession>A0A482WSP9</accession>
<organism evidence="2 3">
    <name type="scientific">Laodelphax striatellus</name>
    <name type="common">Small brown planthopper</name>
    <name type="synonym">Delphax striatella</name>
    <dbReference type="NCBI Taxonomy" id="195883"/>
    <lineage>
        <taxon>Eukaryota</taxon>
        <taxon>Metazoa</taxon>
        <taxon>Ecdysozoa</taxon>
        <taxon>Arthropoda</taxon>
        <taxon>Hexapoda</taxon>
        <taxon>Insecta</taxon>
        <taxon>Pterygota</taxon>
        <taxon>Neoptera</taxon>
        <taxon>Paraneoptera</taxon>
        <taxon>Hemiptera</taxon>
        <taxon>Auchenorrhyncha</taxon>
        <taxon>Fulgoroidea</taxon>
        <taxon>Delphacidae</taxon>
        <taxon>Criomorphinae</taxon>
        <taxon>Laodelphax</taxon>
    </lineage>
</organism>
<keyword evidence="3" id="KW-1185">Reference proteome</keyword>
<dbReference type="Proteomes" id="UP000291343">
    <property type="component" value="Unassembled WGS sequence"/>
</dbReference>
<dbReference type="OrthoDB" id="2596881at2759"/>
<protein>
    <submittedName>
        <fullName evidence="2">Uncharacterized protein</fullName>
    </submittedName>
</protein>
<dbReference type="InParanoid" id="A0A482WSP9"/>
<sequence length="302" mass="33055">MVYQRVNICNHPSTTTLDSRLSYRRLEVSASDYPRPADSLTPPPYDDNTTVQSSYDSKSPYATAVQSPYNTGVQSPCTTVQTYEKNVQSPYTTGVQSPCTTVQSYEKNVQSPYNTGVQSPCTTVQSYEKNVQSPYTTGVQSPCPTPFDAKTVHSPYNPTVQSPYDAKTVQSSPYEPNYQSSYHDEAVKDDDEVWRSGSGSSLNTQFGRISTTDSGYSCLSSSGMNSPMPFLQSDDGPAYSRTIFSRPTSLDVSTSDYDSNAEIVDSPTMATSHNYRHYDSADSAYCANYVPPPSSNRGGCIS</sequence>